<dbReference type="PROSITE" id="PS52040">
    <property type="entry name" value="TOPO_IIA"/>
    <property type="match status" value="1"/>
</dbReference>
<feature type="active site" description="O-(5'-phospho-DNA)-tyrosine intermediate" evidence="8 9">
    <location>
        <position position="161"/>
    </location>
</feature>
<feature type="compositionally biased region" description="Gly residues" evidence="10">
    <location>
        <begin position="956"/>
        <end position="971"/>
    </location>
</feature>
<protein>
    <recommendedName>
        <fullName evidence="8">DNA gyrase subunit A</fullName>
        <ecNumber evidence="8">5.6.2.2</ecNumber>
    </recommendedName>
</protein>
<evidence type="ECO:0000256" key="10">
    <source>
        <dbReference type="SAM" id="MobiDB-lite"/>
    </source>
</evidence>
<keyword evidence="5 8" id="KW-0799">Topoisomerase</keyword>
<dbReference type="FunFam" id="3.30.1360.40:FF:000002">
    <property type="entry name" value="DNA gyrase subunit A"/>
    <property type="match status" value="1"/>
</dbReference>
<dbReference type="PANTHER" id="PTHR43493">
    <property type="entry name" value="DNA GYRASE/TOPOISOMERASE SUBUNIT A"/>
    <property type="match status" value="1"/>
</dbReference>
<dbReference type="GO" id="GO:0005737">
    <property type="term" value="C:cytoplasm"/>
    <property type="evidence" value="ECO:0007669"/>
    <property type="project" value="UniProtKB-SubCell"/>
</dbReference>
<dbReference type="Proteomes" id="UP000438991">
    <property type="component" value="Unassembled WGS sequence"/>
</dbReference>
<dbReference type="InterPro" id="IPR013757">
    <property type="entry name" value="Topo_IIA_A_a_sf"/>
</dbReference>
<dbReference type="SUPFAM" id="SSF56719">
    <property type="entry name" value="Type II DNA topoisomerase"/>
    <property type="match status" value="1"/>
</dbReference>
<dbReference type="InterPro" id="IPR013760">
    <property type="entry name" value="Topo_IIA-like_dom_sf"/>
</dbReference>
<dbReference type="SUPFAM" id="SSF101904">
    <property type="entry name" value="GyrA/ParC C-terminal domain-like"/>
    <property type="match status" value="1"/>
</dbReference>
<evidence type="ECO:0000256" key="4">
    <source>
        <dbReference type="ARBA" id="ARBA00022840"/>
    </source>
</evidence>
<dbReference type="InterPro" id="IPR035516">
    <property type="entry name" value="Gyrase/topoIV_suA_C"/>
</dbReference>
<keyword evidence="4 8" id="KW-0067">ATP-binding</keyword>
<evidence type="ECO:0000256" key="6">
    <source>
        <dbReference type="ARBA" id="ARBA00023125"/>
    </source>
</evidence>
<dbReference type="GO" id="GO:0009330">
    <property type="term" value="C:DNA topoisomerase type II (double strand cut, ATP-hydrolyzing) complex"/>
    <property type="evidence" value="ECO:0007669"/>
    <property type="project" value="TreeGrafter"/>
</dbReference>
<accession>A0A9X4XMK2</accession>
<dbReference type="GO" id="GO:0003677">
    <property type="term" value="F:DNA binding"/>
    <property type="evidence" value="ECO:0007669"/>
    <property type="project" value="UniProtKB-UniRule"/>
</dbReference>
<dbReference type="FunFam" id="1.10.268.10:FF:000001">
    <property type="entry name" value="DNA gyrase subunit A"/>
    <property type="match status" value="1"/>
</dbReference>
<evidence type="ECO:0000259" key="11">
    <source>
        <dbReference type="PROSITE" id="PS52040"/>
    </source>
</evidence>
<comment type="miscellaneous">
    <text evidence="8">Few gyrases are as efficient as E.coli at forming negative supercoils. Not all organisms have 2 type II topoisomerases; in organisms with a single type II topoisomerase this enzyme also has to decatenate newly replicated chromosomes.</text>
</comment>
<comment type="similarity">
    <text evidence="2 8">Belongs to the type II topoisomerase GyrA/ParC subunit family.</text>
</comment>
<dbReference type="Pfam" id="PF03989">
    <property type="entry name" value="DNA_gyraseA_C"/>
    <property type="match status" value="6"/>
</dbReference>
<dbReference type="GO" id="GO:0005694">
    <property type="term" value="C:chromosome"/>
    <property type="evidence" value="ECO:0007669"/>
    <property type="project" value="InterPro"/>
</dbReference>
<feature type="region of interest" description="Disordered" evidence="10">
    <location>
        <begin position="800"/>
        <end position="820"/>
    </location>
</feature>
<evidence type="ECO:0000256" key="8">
    <source>
        <dbReference type="HAMAP-Rule" id="MF_01897"/>
    </source>
</evidence>
<dbReference type="InterPro" id="IPR002205">
    <property type="entry name" value="Topo_IIA_dom_A"/>
</dbReference>
<dbReference type="PANTHER" id="PTHR43493:SF5">
    <property type="entry name" value="DNA GYRASE SUBUNIT A, CHLOROPLASTIC_MITOCHONDRIAL"/>
    <property type="match status" value="1"/>
</dbReference>
<dbReference type="FunFam" id="3.90.199.10:FF:000001">
    <property type="entry name" value="DNA gyrase subunit A"/>
    <property type="match status" value="1"/>
</dbReference>
<dbReference type="InterPro" id="IPR006691">
    <property type="entry name" value="GyrA/parC_rep"/>
</dbReference>
<feature type="region of interest" description="Disordered" evidence="10">
    <location>
        <begin position="1"/>
        <end position="26"/>
    </location>
</feature>
<evidence type="ECO:0000256" key="3">
    <source>
        <dbReference type="ARBA" id="ARBA00022741"/>
    </source>
</evidence>
<name>A0A9X4XMK2_9BRAD</name>
<comment type="subcellular location">
    <subcellularLocation>
        <location evidence="8">Cytoplasm</location>
    </subcellularLocation>
</comment>
<dbReference type="Gene3D" id="3.30.1360.40">
    <property type="match status" value="1"/>
</dbReference>
<evidence type="ECO:0000256" key="2">
    <source>
        <dbReference type="ARBA" id="ARBA00008263"/>
    </source>
</evidence>
<comment type="subunit">
    <text evidence="8">Heterotetramer, composed of two GyrA and two GyrB chains. In the heterotetramer, GyrA contains the active site tyrosine that forms a transient covalent intermediate with DNA, while GyrB binds cofactors and catalyzes ATP hydrolysis.</text>
</comment>
<dbReference type="SMART" id="SM00434">
    <property type="entry name" value="TOP4c"/>
    <property type="match status" value="1"/>
</dbReference>
<sequence>MVGCPEAREAGHSGSDPLSRQQRIRRDFLNLADNDTPAPSGASPSDIRPVSISEEMKRAYLDYAMSVIVSRALPDARDGLKPVHRRILYSMHEQGHLPDRKYVKSARVVGDVMGKYHPHGDSAIYDALVRMAQDFSMRLPLIDGQGNFGSVDGDPPAAMRYTECRLARPALALLDDIDKDTVDFRPNYDGNEKEPSVLPARFPNLLVNGAGGIAVGMATNIPPHNLGEVIDAAIALIDDPALSIEDLIKIVPGPDFPTGGVILGRAGIRSAFHTGRGSIVMRGKAEIETVRRDREAIVVTEIPYQVNKASMVEKIAELVREKRIEGVADLRDESDRDGYRVVVELKRDAVADVVLNQLYRFTPLQSTFGANMVALDGGRPQVMSLKDLLSAFIAFREEVVKRRTKFLLGKARDRAHVLVGLAVAVANIDEVIRLIRASRDANEAREALMGRDWPAADVLPLIELIDDPRHKVQEDGTFRLSETQARAILDLRLQRLTALGRDEIKDELDKLAAEITDYLDILRSRARIQAIVKAELGEIREKYATPRRTVILDQDGEMEDEDLIQREDMVVTVSHLGYVKRVPLSTYRAQRRGGKGRSGMQTREEDFVARLFVASTHTPVLFFSSRGQVYKEKVWRLPLAAPNARGKAMINLLPLAQDERITTVMPLPEDETTWSELDVMFATTSGTVRRNKLSDFSDVRRSGIIAMKLAAGGHEDEAIVDVQICTEKDDVLLTTAMGQSIRFPVTDVRVFSGRTSMGVRGIALDASDRVISLSILRHVEATGEERDAYLRRAMAVRRGTGTDHGDTAEMDGAASDADAEETATGGAIELGETRYVELSAAEQFVLTVSERGFGKRTSSYEYRTTGRGGKGIVAMDNRTRSGGLRPRIGKIVASFPVEESDQLMLVTDGGQLIRCGVSEISIKGRKTQGVIVFDTAEGERVVSVERLSESDEGDGENGNGNGGGHGNGDHA</sequence>
<reference evidence="12 13" key="1">
    <citation type="submission" date="2019-11" db="EMBL/GenBank/DDBJ databases">
        <title>Whole-genome sequence of Rhodoplanes serenus DSM 18633, type strain.</title>
        <authorList>
            <person name="Kyndt J.A."/>
            <person name="Meyer T.E."/>
        </authorList>
    </citation>
    <scope>NUCLEOTIDE SEQUENCE [LARGE SCALE GENOMIC DNA]</scope>
    <source>
        <strain evidence="12 13">DSM 18633</strain>
    </source>
</reference>
<dbReference type="EC" id="5.6.2.2" evidence="8"/>
<dbReference type="Gene3D" id="1.10.268.10">
    <property type="entry name" value="Topoisomerase, domain 3"/>
    <property type="match status" value="1"/>
</dbReference>
<comment type="function">
    <text evidence="8">A type II topoisomerase that negatively supercoils closed circular double-stranded (ds) DNA in an ATP-dependent manner to modulate DNA topology and maintain chromosomes in an underwound state. Negative supercoiling favors strand separation, and DNA replication, transcription, recombination and repair, all of which involve strand separation. Also able to catalyze the interconversion of other topological isomers of dsDNA rings, including catenanes and knotted rings. Type II topoisomerases break and join 2 DNA strands simultaneously in an ATP-dependent manner.</text>
</comment>
<dbReference type="GO" id="GO:0006261">
    <property type="term" value="P:DNA-templated DNA replication"/>
    <property type="evidence" value="ECO:0007669"/>
    <property type="project" value="UniProtKB-UniRule"/>
</dbReference>
<dbReference type="GO" id="GO:0006265">
    <property type="term" value="P:DNA topological change"/>
    <property type="evidence" value="ECO:0007669"/>
    <property type="project" value="UniProtKB-UniRule"/>
</dbReference>
<dbReference type="NCBIfam" id="NF004043">
    <property type="entry name" value="PRK05560.1"/>
    <property type="match status" value="1"/>
</dbReference>
<evidence type="ECO:0000256" key="5">
    <source>
        <dbReference type="ARBA" id="ARBA00023029"/>
    </source>
</evidence>
<dbReference type="AlphaFoldDB" id="A0A9X4XMK2"/>
<dbReference type="Gene3D" id="3.90.199.10">
    <property type="entry name" value="Topoisomerase II, domain 5"/>
    <property type="match status" value="1"/>
</dbReference>
<dbReference type="Gene3D" id="2.120.10.90">
    <property type="entry name" value="DNA gyrase/topoisomerase IV, subunit A, C-terminal"/>
    <property type="match status" value="1"/>
</dbReference>
<dbReference type="CDD" id="cd00187">
    <property type="entry name" value="TOP4c"/>
    <property type="match status" value="1"/>
</dbReference>
<dbReference type="InterPro" id="IPR013758">
    <property type="entry name" value="Topo_IIA_A/C_ab"/>
</dbReference>
<evidence type="ECO:0000256" key="7">
    <source>
        <dbReference type="ARBA" id="ARBA00023235"/>
    </source>
</evidence>
<dbReference type="NCBIfam" id="TIGR01063">
    <property type="entry name" value="gyrA"/>
    <property type="match status" value="1"/>
</dbReference>
<evidence type="ECO:0000313" key="12">
    <source>
        <dbReference type="EMBL" id="MTW17940.1"/>
    </source>
</evidence>
<keyword evidence="7 8" id="KW-0413">Isomerase</keyword>
<dbReference type="GO" id="GO:0005524">
    <property type="term" value="F:ATP binding"/>
    <property type="evidence" value="ECO:0007669"/>
    <property type="project" value="UniProtKB-UniRule"/>
</dbReference>
<feature type="compositionally biased region" description="Basic and acidic residues" evidence="10">
    <location>
        <begin position="1"/>
        <end position="11"/>
    </location>
</feature>
<gene>
    <name evidence="8 12" type="primary">gyrA</name>
    <name evidence="12" type="ORF">GJ689_17165</name>
</gene>
<organism evidence="12 13">
    <name type="scientific">Rhodoplanes serenus</name>
    <dbReference type="NCBI Taxonomy" id="200615"/>
    <lineage>
        <taxon>Bacteria</taxon>
        <taxon>Pseudomonadati</taxon>
        <taxon>Pseudomonadota</taxon>
        <taxon>Alphaproteobacteria</taxon>
        <taxon>Hyphomicrobiales</taxon>
        <taxon>Nitrobacteraceae</taxon>
        <taxon>Rhodoplanes</taxon>
    </lineage>
</organism>
<dbReference type="HAMAP" id="MF_01897">
    <property type="entry name" value="GyrA"/>
    <property type="match status" value="1"/>
</dbReference>
<dbReference type="EMBL" id="WNKV01000013">
    <property type="protein sequence ID" value="MTW17940.1"/>
    <property type="molecule type" value="Genomic_DNA"/>
</dbReference>
<dbReference type="InterPro" id="IPR005743">
    <property type="entry name" value="GyrA"/>
</dbReference>
<feature type="short sequence motif" description="GyrA-box" evidence="8">
    <location>
        <begin position="590"/>
        <end position="596"/>
    </location>
</feature>
<comment type="caution">
    <text evidence="12">The sequence shown here is derived from an EMBL/GenBank/DDBJ whole genome shotgun (WGS) entry which is preliminary data.</text>
</comment>
<dbReference type="GO" id="GO:0034335">
    <property type="term" value="F:DNA negative supercoiling activity"/>
    <property type="evidence" value="ECO:0007669"/>
    <property type="project" value="UniProtKB-ARBA"/>
</dbReference>
<keyword evidence="6 8" id="KW-0238">DNA-binding</keyword>
<proteinExistence type="inferred from homology"/>
<keyword evidence="8" id="KW-0963">Cytoplasm</keyword>
<dbReference type="InterPro" id="IPR050220">
    <property type="entry name" value="Type_II_DNA_Topoisomerases"/>
</dbReference>
<feature type="region of interest" description="Disordered" evidence="10">
    <location>
        <begin position="943"/>
        <end position="971"/>
    </location>
</feature>
<keyword evidence="3 8" id="KW-0547">Nucleotide-binding</keyword>
<comment type="catalytic activity">
    <reaction evidence="1 8 9">
        <text>ATP-dependent breakage, passage and rejoining of double-stranded DNA.</text>
        <dbReference type="EC" id="5.6.2.2"/>
    </reaction>
</comment>
<evidence type="ECO:0000256" key="1">
    <source>
        <dbReference type="ARBA" id="ARBA00000185"/>
    </source>
</evidence>
<feature type="domain" description="Topo IIA-type catalytic" evidence="11">
    <location>
        <begin position="73"/>
        <end position="563"/>
    </location>
</feature>
<evidence type="ECO:0000256" key="9">
    <source>
        <dbReference type="PROSITE-ProRule" id="PRU01384"/>
    </source>
</evidence>
<dbReference type="NCBIfam" id="NF004044">
    <property type="entry name" value="PRK05561.1"/>
    <property type="match status" value="1"/>
</dbReference>
<evidence type="ECO:0000313" key="13">
    <source>
        <dbReference type="Proteomes" id="UP000438991"/>
    </source>
</evidence>
<dbReference type="Pfam" id="PF00521">
    <property type="entry name" value="DNA_topoisoIV"/>
    <property type="match status" value="1"/>
</dbReference>